<evidence type="ECO:0000313" key="2">
    <source>
        <dbReference type="Proteomes" id="UP000176723"/>
    </source>
</evidence>
<dbReference type="EMBL" id="MHCL01000016">
    <property type="protein sequence ID" value="OGY21097.1"/>
    <property type="molecule type" value="Genomic_DNA"/>
</dbReference>
<comment type="caution">
    <text evidence="1">The sequence shown here is derived from an EMBL/GenBank/DDBJ whole genome shotgun (WGS) entry which is preliminary data.</text>
</comment>
<dbReference type="AlphaFoldDB" id="A0A1G1W128"/>
<evidence type="ECO:0008006" key="3">
    <source>
        <dbReference type="Google" id="ProtNLM"/>
    </source>
</evidence>
<dbReference type="PANTHER" id="PTHR38471">
    <property type="entry name" value="FOUR HELIX BUNDLE PROTEIN"/>
    <property type="match status" value="1"/>
</dbReference>
<name>A0A1G1W128_9BACT</name>
<dbReference type="CDD" id="cd16377">
    <property type="entry name" value="23S_rRNA_IVP_like"/>
    <property type="match status" value="1"/>
</dbReference>
<dbReference type="PANTHER" id="PTHR38471:SF2">
    <property type="entry name" value="FOUR HELIX BUNDLE PROTEIN"/>
    <property type="match status" value="1"/>
</dbReference>
<protein>
    <recommendedName>
        <fullName evidence="3">Four helix bundle protein</fullName>
    </recommendedName>
</protein>
<dbReference type="SUPFAM" id="SSF158446">
    <property type="entry name" value="IVS-encoded protein-like"/>
    <property type="match status" value="1"/>
</dbReference>
<proteinExistence type="predicted"/>
<dbReference type="InterPro" id="IPR036583">
    <property type="entry name" value="23S_rRNA_IVS_sf"/>
</dbReference>
<dbReference type="Gene3D" id="1.20.1440.60">
    <property type="entry name" value="23S rRNA-intervening sequence"/>
    <property type="match status" value="1"/>
</dbReference>
<dbReference type="InterPro" id="IPR012657">
    <property type="entry name" value="23S_rRNA-intervening_sequence"/>
</dbReference>
<evidence type="ECO:0000313" key="1">
    <source>
        <dbReference type="EMBL" id="OGY21097.1"/>
    </source>
</evidence>
<dbReference type="STRING" id="1797593.A3A65_03315"/>
<accession>A0A1G1W128</accession>
<sequence length="118" mass="14026">MDISELEVYRLAEDFVVKIYQESKKYPREELFGITSQIRRASLSIPLNIAEGFGRYHYKDRLQFLYNARGSLVEVKSLLNICERLQYLKSQETKHLQEDLTKIHVKLNNYIKATQRRS</sequence>
<dbReference type="Pfam" id="PF05635">
    <property type="entry name" value="23S_rRNA_IVP"/>
    <property type="match status" value="1"/>
</dbReference>
<dbReference type="NCBIfam" id="TIGR02436">
    <property type="entry name" value="four helix bundle protein"/>
    <property type="match status" value="1"/>
</dbReference>
<dbReference type="Proteomes" id="UP000176723">
    <property type="component" value="Unassembled WGS sequence"/>
</dbReference>
<gene>
    <name evidence="1" type="ORF">A3A65_03315</name>
</gene>
<reference evidence="1 2" key="1">
    <citation type="journal article" date="2016" name="Nat. Commun.">
        <title>Thousands of microbial genomes shed light on interconnected biogeochemical processes in an aquifer system.</title>
        <authorList>
            <person name="Anantharaman K."/>
            <person name="Brown C.T."/>
            <person name="Hug L.A."/>
            <person name="Sharon I."/>
            <person name="Castelle C.J."/>
            <person name="Probst A.J."/>
            <person name="Thomas B.C."/>
            <person name="Singh A."/>
            <person name="Wilkins M.J."/>
            <person name="Karaoz U."/>
            <person name="Brodie E.L."/>
            <person name="Williams K.H."/>
            <person name="Hubbard S.S."/>
            <person name="Banfield J.F."/>
        </authorList>
    </citation>
    <scope>NUCLEOTIDE SEQUENCE [LARGE SCALE GENOMIC DNA]</scope>
</reference>
<organism evidence="1 2">
    <name type="scientific">Candidatus Chisholmbacteria bacterium RIFCSPLOWO2_01_FULL_49_14</name>
    <dbReference type="NCBI Taxonomy" id="1797593"/>
    <lineage>
        <taxon>Bacteria</taxon>
        <taxon>Candidatus Chisholmiibacteriota</taxon>
    </lineage>
</organism>